<reference evidence="6 7" key="1">
    <citation type="submission" date="2016-07" db="EMBL/GenBank/DDBJ databases">
        <title>Pervasive Adenine N6-methylation of Active Genes in Fungi.</title>
        <authorList>
            <consortium name="DOE Joint Genome Institute"/>
            <person name="Mondo S.J."/>
            <person name="Dannebaum R.O."/>
            <person name="Kuo R.C."/>
            <person name="Labutti K."/>
            <person name="Haridas S."/>
            <person name="Kuo A."/>
            <person name="Salamov A."/>
            <person name="Ahrendt S.R."/>
            <person name="Lipzen A."/>
            <person name="Sullivan W."/>
            <person name="Andreopoulos W.B."/>
            <person name="Clum A."/>
            <person name="Lindquist E."/>
            <person name="Daum C."/>
            <person name="Ramamoorthy G.K."/>
            <person name="Gryganskyi A."/>
            <person name="Culley D."/>
            <person name="Magnuson J.K."/>
            <person name="James T.Y."/>
            <person name="O'Malley M.A."/>
            <person name="Stajich J.E."/>
            <person name="Spatafora J.W."/>
            <person name="Visel A."/>
            <person name="Grigoriev I.V."/>
        </authorList>
    </citation>
    <scope>NUCLEOTIDE SEQUENCE [LARGE SCALE GENOMIC DNA]</scope>
    <source>
        <strain evidence="6 7">NRRL 3116</strain>
    </source>
</reference>
<keyword evidence="2" id="KW-0677">Repeat</keyword>
<feature type="repeat" description="WD" evidence="3">
    <location>
        <begin position="206"/>
        <end position="244"/>
    </location>
</feature>
<dbReference type="PANTHER" id="PTHR46362">
    <property type="entry name" value="GEM-ASSOCIATED PROTEIN 5"/>
    <property type="match status" value="1"/>
</dbReference>
<dbReference type="Pfam" id="PF23774">
    <property type="entry name" value="TPR_GEMI5"/>
    <property type="match status" value="1"/>
</dbReference>
<dbReference type="SMART" id="SM00320">
    <property type="entry name" value="WD40"/>
    <property type="match status" value="10"/>
</dbReference>
<feature type="region of interest" description="Disordered" evidence="4">
    <location>
        <begin position="1027"/>
        <end position="1055"/>
    </location>
</feature>
<keyword evidence="7" id="KW-1185">Reference proteome</keyword>
<dbReference type="Pfam" id="PF00400">
    <property type="entry name" value="WD40"/>
    <property type="match status" value="2"/>
</dbReference>
<dbReference type="STRING" id="64571.A0A1Y2GP96"/>
<dbReference type="InParanoid" id="A0A1Y2GP96"/>
<evidence type="ECO:0000256" key="1">
    <source>
        <dbReference type="ARBA" id="ARBA00022574"/>
    </source>
</evidence>
<evidence type="ECO:0000313" key="7">
    <source>
        <dbReference type="Proteomes" id="UP000193648"/>
    </source>
</evidence>
<feature type="region of interest" description="Disordered" evidence="4">
    <location>
        <begin position="1138"/>
        <end position="1176"/>
    </location>
</feature>
<accession>A0A1Y2GP96</accession>
<dbReference type="InterPro" id="IPR036322">
    <property type="entry name" value="WD40_repeat_dom_sf"/>
</dbReference>
<dbReference type="GeneID" id="33570715"/>
<dbReference type="PROSITE" id="PS50082">
    <property type="entry name" value="WD_REPEATS_2"/>
    <property type="match status" value="2"/>
</dbReference>
<feature type="domain" description="Gem-associated protein 5 TPR" evidence="5">
    <location>
        <begin position="1216"/>
        <end position="1315"/>
    </location>
</feature>
<feature type="region of interest" description="Disordered" evidence="4">
    <location>
        <begin position="886"/>
        <end position="938"/>
    </location>
</feature>
<evidence type="ECO:0000256" key="3">
    <source>
        <dbReference type="PROSITE-ProRule" id="PRU00221"/>
    </source>
</evidence>
<feature type="repeat" description="WD" evidence="3">
    <location>
        <begin position="119"/>
        <end position="151"/>
    </location>
</feature>
<gene>
    <name evidence="6" type="ORF">BCR41DRAFT_397182</name>
</gene>
<comment type="caution">
    <text evidence="6">The sequence shown here is derived from an EMBL/GenBank/DDBJ whole genome shotgun (WGS) entry which is preliminary data.</text>
</comment>
<dbReference type="PROSITE" id="PS50294">
    <property type="entry name" value="WD_REPEATS_REGION"/>
    <property type="match status" value="1"/>
</dbReference>
<dbReference type="RefSeq" id="XP_021880453.1">
    <property type="nucleotide sequence ID" value="XM_022028872.1"/>
</dbReference>
<dbReference type="GO" id="GO:0003730">
    <property type="term" value="F:mRNA 3'-UTR binding"/>
    <property type="evidence" value="ECO:0007669"/>
    <property type="project" value="TreeGrafter"/>
</dbReference>
<dbReference type="Gene3D" id="2.130.10.10">
    <property type="entry name" value="YVTN repeat-like/Quinoprotein amine dehydrogenase"/>
    <property type="match status" value="2"/>
</dbReference>
<dbReference type="GO" id="GO:0032797">
    <property type="term" value="C:SMN complex"/>
    <property type="evidence" value="ECO:0007669"/>
    <property type="project" value="TreeGrafter"/>
</dbReference>
<dbReference type="PROSITE" id="PS00678">
    <property type="entry name" value="WD_REPEATS_1"/>
    <property type="match status" value="1"/>
</dbReference>
<dbReference type="InterPro" id="IPR015943">
    <property type="entry name" value="WD40/YVTN_repeat-like_dom_sf"/>
</dbReference>
<evidence type="ECO:0000313" key="6">
    <source>
        <dbReference type="EMBL" id="ORZ13372.1"/>
    </source>
</evidence>
<organism evidence="6 7">
    <name type="scientific">Lobosporangium transversale</name>
    <dbReference type="NCBI Taxonomy" id="64571"/>
    <lineage>
        <taxon>Eukaryota</taxon>
        <taxon>Fungi</taxon>
        <taxon>Fungi incertae sedis</taxon>
        <taxon>Mucoromycota</taxon>
        <taxon>Mortierellomycotina</taxon>
        <taxon>Mortierellomycetes</taxon>
        <taxon>Mortierellales</taxon>
        <taxon>Mortierellaceae</taxon>
        <taxon>Lobosporangium</taxon>
    </lineage>
</organism>
<evidence type="ECO:0000259" key="5">
    <source>
        <dbReference type="Pfam" id="PF23774"/>
    </source>
</evidence>
<feature type="compositionally biased region" description="Basic and acidic residues" evidence="4">
    <location>
        <begin position="1164"/>
        <end position="1176"/>
    </location>
</feature>
<feature type="compositionally biased region" description="Polar residues" evidence="4">
    <location>
        <begin position="1039"/>
        <end position="1054"/>
    </location>
</feature>
<evidence type="ECO:0000256" key="4">
    <source>
        <dbReference type="SAM" id="MobiDB-lite"/>
    </source>
</evidence>
<evidence type="ECO:0000256" key="2">
    <source>
        <dbReference type="ARBA" id="ARBA00022737"/>
    </source>
</evidence>
<dbReference type="OrthoDB" id="7326421at2759"/>
<dbReference type="InterPro" id="IPR001680">
    <property type="entry name" value="WD40_rpt"/>
</dbReference>
<dbReference type="Proteomes" id="UP000193648">
    <property type="component" value="Unassembled WGS sequence"/>
</dbReference>
<proteinExistence type="predicted"/>
<dbReference type="PANTHER" id="PTHR46362:SF1">
    <property type="entry name" value="GEM-ASSOCIATED PROTEIN 5"/>
    <property type="match status" value="1"/>
</dbReference>
<dbReference type="SUPFAM" id="SSF50978">
    <property type="entry name" value="WD40 repeat-like"/>
    <property type="match status" value="2"/>
</dbReference>
<dbReference type="GO" id="GO:0000387">
    <property type="term" value="P:spliceosomal snRNP assembly"/>
    <property type="evidence" value="ECO:0007669"/>
    <property type="project" value="TreeGrafter"/>
</dbReference>
<dbReference type="GO" id="GO:0005634">
    <property type="term" value="C:nucleus"/>
    <property type="evidence" value="ECO:0007669"/>
    <property type="project" value="TreeGrafter"/>
</dbReference>
<dbReference type="EMBL" id="MCFF01000023">
    <property type="protein sequence ID" value="ORZ13372.1"/>
    <property type="molecule type" value="Genomic_DNA"/>
</dbReference>
<sequence>MDTAFPPSPQWNQPHAACLYCLCEDTGWLLYSLNNDIHILNPFTLKYQGILANGHTARINAIASRSTMTSTLGNGSLGSKLEQDQDALTNQKTLVASCGDDLKVICWDIKDQRAVASLKKLHQKPVKAVEWTGDGRLIVSGDKGGVLAVWSPFQGKSNKKVLPEKPSISCISSSPAHPDTAAIGLDGGDILICQVNLTHIIALRRLYGHTEKIQSLSWQQLSGSGSADQSIRIWDIEKECSVRIISMPELDKKLGSSQRSKIWVPLGWTSDGKGVVSCTSRGSMVRWSLKGDTRDFVKIMHGNVHSRTVYQIMMWPLGGFAFSISMDRRIIAWDIENNQGIAQIECIGGNVYSLDISPLDPSRLAMGLGNETVKIWHTLSQDEPYECVTIDRLQSKVRVVKWHTLDEGKLCFGLENGKIGMIEDIMSGSGLDNQQSTQRKNGRQRAVGKGKVDQNMTIFQSYHEGPVISMTWCTPKVFEAPVPDLFDFSLHEATFCVVTCGSDGKILVTDTSKPTKKSLSLEAVIQKQNSAWYQSLKVIKGIEAPQRRDVAIHPNEDLLAIGNDDGSVEVFELRYFKLVYVYQGHRRRVNRLKWNWIENGGSNIIKDYDQLSYLLASGSDDGALAIHKLYCFSAKTLGGKRERGQRETSGRRQDSASKSDKSEAQLLRLLDSGTVLPTRRVHAYFSCHSRGISDLAWSPHRPAEESNPTGQKIVSVSFDGKAIVYEIQTNDEVGLSANLCQNDPEMDYIDTAAAGTVMHIANAIDSAVAQPLPQQHKILAYFDGHGNQALSAHWSLSEVDQIYTGGNDWRVCLWNWRKHEISEEEIAALRHVRVGSNPHSGMYSLIKDQATASSAADQVGVTQIGPLIEPHSNVRTGTHIEVEAAEESELPKRQGDPIPQTHLTASKRARASTAKVTDGSAFQLSTGHPPTASKDNKSITPVKGVNLFPSSSKAFRTQSKEKLHLEIIRLARNLYCRRFRQGGTLRSEAEHEAARKRWRAMRDFLEKDEEEGVILSSILGMDVDEMNLDDSYNDEDKGNSSTHADTSERVSQGSIIGPCSTYTDGAIIQQQKVGIKKKSKDQVMEHLQRCDAPEEVAATDDEGASCSDLIFYGSRESIKALAELEGYQVSKVHSRKASSQAQVLVNAQRKASEQGQDQEEGEGQGERKEETQEHHSSIFSVGSGMGVITAPVYKDSDSSSPVKARRLAQLGQIPVSYWMGDVPKMMDVLGALPASELGIHDWIGIALSPLGGVGAWKEMMKKTASKFEVRGEIHAAVLCYLGIGHVFEAIDAYRKMEMYREALMLLRIRSWENEDVGDEEESGIEGSDVVMDAQEKSNKPQEGLGIMDVSQMSVATTAKDLTKLHIQILTEWGQYLERRGFYVQASKCQLTLAAVLKRASYRQHRPSDPTLSNAVEILQATSSVGLQTLARRGDVATLRIVAGLAILLDDPSQLERISQYETALAFNKQVDKT</sequence>
<name>A0A1Y2GP96_9FUNG</name>
<feature type="region of interest" description="Disordered" evidence="4">
    <location>
        <begin position="641"/>
        <end position="662"/>
    </location>
</feature>
<dbReference type="InterPro" id="IPR056421">
    <property type="entry name" value="TPR_GEMI5"/>
</dbReference>
<protein>
    <submittedName>
        <fullName evidence="6">WD40-repeat-containing domain protein</fullName>
    </submittedName>
</protein>
<keyword evidence="1 3" id="KW-0853">WD repeat</keyword>
<dbReference type="InterPro" id="IPR052640">
    <property type="entry name" value="Gemin-5"/>
</dbReference>
<dbReference type="InterPro" id="IPR019775">
    <property type="entry name" value="WD40_repeat_CS"/>
</dbReference>